<feature type="region of interest" description="Disordered" evidence="13">
    <location>
        <begin position="405"/>
        <end position="447"/>
    </location>
</feature>
<keyword evidence="7" id="KW-0862">Zinc</keyword>
<evidence type="ECO:0000313" key="15">
    <source>
        <dbReference type="EMBL" id="WEW59536.1"/>
    </source>
</evidence>
<feature type="region of interest" description="Disordered" evidence="13">
    <location>
        <begin position="280"/>
        <end position="299"/>
    </location>
</feature>
<evidence type="ECO:0000256" key="2">
    <source>
        <dbReference type="ARBA" id="ARBA00004123"/>
    </source>
</evidence>
<comment type="subcellular location">
    <subcellularLocation>
        <location evidence="2">Nucleus</location>
    </subcellularLocation>
</comment>
<feature type="region of interest" description="Disordered" evidence="13">
    <location>
        <begin position="193"/>
        <end position="249"/>
    </location>
</feature>
<keyword evidence="8" id="KW-0805">Transcription regulation</keyword>
<dbReference type="SMART" id="SM00355">
    <property type="entry name" value="ZnF_C2H2"/>
    <property type="match status" value="2"/>
</dbReference>
<feature type="compositionally biased region" description="Pro residues" evidence="13">
    <location>
        <begin position="590"/>
        <end position="601"/>
    </location>
</feature>
<evidence type="ECO:0000259" key="14">
    <source>
        <dbReference type="PROSITE" id="PS50157"/>
    </source>
</evidence>
<dbReference type="PROSITE" id="PS50157">
    <property type="entry name" value="ZINC_FINGER_C2H2_2"/>
    <property type="match status" value="2"/>
</dbReference>
<evidence type="ECO:0000256" key="10">
    <source>
        <dbReference type="ARBA" id="ARBA00023163"/>
    </source>
</evidence>
<feature type="region of interest" description="Disordered" evidence="13">
    <location>
        <begin position="585"/>
        <end position="610"/>
    </location>
</feature>
<feature type="compositionally biased region" description="Low complexity" evidence="13">
    <location>
        <begin position="622"/>
        <end position="641"/>
    </location>
</feature>
<feature type="compositionally biased region" description="Polar residues" evidence="13">
    <location>
        <begin position="465"/>
        <end position="485"/>
    </location>
</feature>
<keyword evidence="5" id="KW-0677">Repeat</keyword>
<proteinExistence type="inferred from homology"/>
<gene>
    <name evidence="15" type="ORF">PRK78_005010</name>
</gene>
<dbReference type="PROSITE" id="PS00028">
    <property type="entry name" value="ZINC_FINGER_C2H2_1"/>
    <property type="match status" value="2"/>
</dbReference>
<dbReference type="GO" id="GO:0000978">
    <property type="term" value="F:RNA polymerase II cis-regulatory region sequence-specific DNA binding"/>
    <property type="evidence" value="ECO:0007669"/>
    <property type="project" value="TreeGrafter"/>
</dbReference>
<feature type="compositionally biased region" description="Low complexity" evidence="13">
    <location>
        <begin position="231"/>
        <end position="249"/>
    </location>
</feature>
<dbReference type="EMBL" id="CP120629">
    <property type="protein sequence ID" value="WEW59536.1"/>
    <property type="molecule type" value="Genomic_DNA"/>
</dbReference>
<keyword evidence="9" id="KW-0238">DNA-binding</keyword>
<dbReference type="PANTHER" id="PTHR24384:SF218">
    <property type="entry name" value="ZINC FINGER PROTEIN 502"/>
    <property type="match status" value="1"/>
</dbReference>
<keyword evidence="11" id="KW-0539">Nucleus</keyword>
<evidence type="ECO:0000256" key="4">
    <source>
        <dbReference type="ARBA" id="ARBA00022723"/>
    </source>
</evidence>
<dbReference type="GO" id="GO:0008270">
    <property type="term" value="F:zinc ion binding"/>
    <property type="evidence" value="ECO:0007669"/>
    <property type="project" value="UniProtKB-KW"/>
</dbReference>
<sequence length="659" mass="71090">METYTVQSAPAVGQPSFFYYNPDPDAHPGQHGYFSTHPAEMHPANNQSIFPHDQYCPQQQSQISEQHHVLHQPGPMQPIAPRTFLNDEAMLSPTASPQPLHIKPSILLHGSSGLLSVDTNCMADLHTFPSTPPLSTSGSTVSSPPSSCGMLQTPVNGSFYRFEGMEGVKEGCEGDVKSEILASGDWARSNSPPLTPVYIHPPSVNPSTNLGVTPASHPVSHNGNEGSSRASTNTSCPSLSPSPSPILTSLTLNETAGASLPPLPCSSDFCDPRQLTVESSAFSTSDFPPLPTLSSSEEDDSEKFLLGVVDTVEHLNSHPVDSFASSISTEHTLTALPAFESLSDFDSDDEFVSGIVNFTVSDDTLYLGDKRRRITFCPSDDDDVLSEQSLEDLEENELLAHSDLQLLNSEVPQPSSTESSAMKTKKRPTPRKPMKRSTSAESNESSSIIQEAEAHVNGAADNANEDASVNEPQQSNAPNQESTESGAPHANDPGASAPVSGLPVSRRGRKQSLTEDPSKTFVCSLCSRRFRRQEHLKRHYRSLHTEEKPFECTECGKRFSRSDNLAQHARTHGTVPVVMNLVQPRESHAAPPPPPPPPTPPAFEEQDAGALGAVLYEAARAAAYRSTTSESSDSSLSSSRSVESDRKRPAKKRKRQQSG</sequence>
<keyword evidence="10" id="KW-0804">Transcription</keyword>
<dbReference type="InterPro" id="IPR013087">
    <property type="entry name" value="Znf_C2H2_type"/>
</dbReference>
<reference evidence="15" key="1">
    <citation type="submission" date="2023-03" db="EMBL/GenBank/DDBJ databases">
        <title>Emydomyces testavorans Genome Sequence.</title>
        <authorList>
            <person name="Hoyer L."/>
        </authorList>
    </citation>
    <scope>NUCLEOTIDE SEQUENCE</scope>
    <source>
        <strain evidence="15">16-2883</strain>
    </source>
</reference>
<evidence type="ECO:0000256" key="11">
    <source>
        <dbReference type="ARBA" id="ARBA00023242"/>
    </source>
</evidence>
<evidence type="ECO:0000256" key="1">
    <source>
        <dbReference type="ARBA" id="ARBA00003767"/>
    </source>
</evidence>
<evidence type="ECO:0000256" key="12">
    <source>
        <dbReference type="PROSITE-ProRule" id="PRU00042"/>
    </source>
</evidence>
<evidence type="ECO:0000256" key="5">
    <source>
        <dbReference type="ARBA" id="ARBA00022737"/>
    </source>
</evidence>
<dbReference type="AlphaFoldDB" id="A0AAF0DIW9"/>
<keyword evidence="16" id="KW-1185">Reference proteome</keyword>
<dbReference type="InterPro" id="IPR050752">
    <property type="entry name" value="C2H2-ZF_domain"/>
</dbReference>
<dbReference type="Pfam" id="PF00096">
    <property type="entry name" value="zf-C2H2"/>
    <property type="match status" value="2"/>
</dbReference>
<feature type="compositionally biased region" description="Basic residues" evidence="13">
    <location>
        <begin position="648"/>
        <end position="659"/>
    </location>
</feature>
<dbReference type="InterPro" id="IPR036236">
    <property type="entry name" value="Znf_C2H2_sf"/>
</dbReference>
<feature type="compositionally biased region" description="Polar residues" evidence="13">
    <location>
        <begin position="405"/>
        <end position="421"/>
    </location>
</feature>
<comment type="function">
    <text evidence="1">May be involved in transcriptional regulation.</text>
</comment>
<evidence type="ECO:0000256" key="3">
    <source>
        <dbReference type="ARBA" id="ARBA00006991"/>
    </source>
</evidence>
<evidence type="ECO:0000256" key="13">
    <source>
        <dbReference type="SAM" id="MobiDB-lite"/>
    </source>
</evidence>
<dbReference type="FunFam" id="3.30.160.60:FF:000097">
    <property type="entry name" value="Zinc finger protein"/>
    <property type="match status" value="1"/>
</dbReference>
<feature type="compositionally biased region" description="Basic residues" evidence="13">
    <location>
        <begin position="423"/>
        <end position="435"/>
    </location>
</feature>
<dbReference type="GO" id="GO:0005634">
    <property type="term" value="C:nucleus"/>
    <property type="evidence" value="ECO:0007669"/>
    <property type="project" value="UniProtKB-SubCell"/>
</dbReference>
<comment type="similarity">
    <text evidence="3">Belongs to the krueppel C2H2-type zinc-finger protein family.</text>
</comment>
<dbReference type="GO" id="GO:0000981">
    <property type="term" value="F:DNA-binding transcription factor activity, RNA polymerase II-specific"/>
    <property type="evidence" value="ECO:0007669"/>
    <property type="project" value="TreeGrafter"/>
</dbReference>
<feature type="region of interest" description="Disordered" evidence="13">
    <location>
        <begin position="622"/>
        <end position="659"/>
    </location>
</feature>
<dbReference type="FunFam" id="3.30.160.60:FF:000141">
    <property type="entry name" value="C2H2 zinc finger protein"/>
    <property type="match status" value="1"/>
</dbReference>
<feature type="compositionally biased region" description="Polar residues" evidence="13">
    <location>
        <begin position="219"/>
        <end position="230"/>
    </location>
</feature>
<dbReference type="Gene3D" id="3.30.160.60">
    <property type="entry name" value="Classic Zinc Finger"/>
    <property type="match status" value="2"/>
</dbReference>
<feature type="region of interest" description="Disordered" evidence="13">
    <location>
        <begin position="464"/>
        <end position="516"/>
    </location>
</feature>
<organism evidence="15 16">
    <name type="scientific">Emydomyces testavorans</name>
    <dbReference type="NCBI Taxonomy" id="2070801"/>
    <lineage>
        <taxon>Eukaryota</taxon>
        <taxon>Fungi</taxon>
        <taxon>Dikarya</taxon>
        <taxon>Ascomycota</taxon>
        <taxon>Pezizomycotina</taxon>
        <taxon>Eurotiomycetes</taxon>
        <taxon>Eurotiomycetidae</taxon>
        <taxon>Onygenales</taxon>
        <taxon>Nannizziopsiaceae</taxon>
        <taxon>Emydomyces</taxon>
    </lineage>
</organism>
<feature type="compositionally biased region" description="Low complexity" evidence="13">
    <location>
        <begin position="436"/>
        <end position="447"/>
    </location>
</feature>
<dbReference type="Proteomes" id="UP001219355">
    <property type="component" value="Chromosome 3"/>
</dbReference>
<keyword evidence="6 12" id="KW-0863">Zinc-finger</keyword>
<dbReference type="SUPFAM" id="SSF57667">
    <property type="entry name" value="beta-beta-alpha zinc fingers"/>
    <property type="match status" value="1"/>
</dbReference>
<evidence type="ECO:0000256" key="9">
    <source>
        <dbReference type="ARBA" id="ARBA00023125"/>
    </source>
</evidence>
<name>A0AAF0DIW9_9EURO</name>
<dbReference type="PANTHER" id="PTHR24384">
    <property type="entry name" value="FINGER PUTATIVE TRANSCRIPTION FACTOR FAMILY-RELATED"/>
    <property type="match status" value="1"/>
</dbReference>
<evidence type="ECO:0000256" key="8">
    <source>
        <dbReference type="ARBA" id="ARBA00023015"/>
    </source>
</evidence>
<keyword evidence="4" id="KW-0479">Metal-binding</keyword>
<evidence type="ECO:0000256" key="6">
    <source>
        <dbReference type="ARBA" id="ARBA00022771"/>
    </source>
</evidence>
<feature type="domain" description="C2H2-type" evidence="14">
    <location>
        <begin position="521"/>
        <end position="549"/>
    </location>
</feature>
<feature type="domain" description="C2H2-type" evidence="14">
    <location>
        <begin position="550"/>
        <end position="572"/>
    </location>
</feature>
<evidence type="ECO:0000313" key="16">
    <source>
        <dbReference type="Proteomes" id="UP001219355"/>
    </source>
</evidence>
<accession>A0AAF0DIW9</accession>
<protein>
    <recommendedName>
        <fullName evidence="14">C2H2-type domain-containing protein</fullName>
    </recommendedName>
</protein>
<evidence type="ECO:0000256" key="7">
    <source>
        <dbReference type="ARBA" id="ARBA00022833"/>
    </source>
</evidence>